<sequence>MEPIGDYPGGNPSWRQRRRTQLGLPEDTTPDASIPNFSDYEDVDLISEQEVHDGGDNDNISSYGSDMDSADYGNTEAEEMVHLTNQGGDPYEPILPVRVRGSSAGRSGGQRVPPEGFLRGIRSSVNSAGRRIVSPAEEDRRGLLGRSLRSSEYRLSSRVARYSLKGRTLGVFGPTSRIRLMMRRFLESGLTEPLFFLLIILNALVLTIQSNRAFPDPPNAGGYFRSWEDFILFFIFLAYTYEATAHLDKHRKKQHGVSRPREQIISNAEEAMDSLRQTHATTSLRHRPYPTGQPPRTLS</sequence>
<organism evidence="3 4">
    <name type="scientific">Serendipita vermifera MAFF 305830</name>
    <dbReference type="NCBI Taxonomy" id="933852"/>
    <lineage>
        <taxon>Eukaryota</taxon>
        <taxon>Fungi</taxon>
        <taxon>Dikarya</taxon>
        <taxon>Basidiomycota</taxon>
        <taxon>Agaricomycotina</taxon>
        <taxon>Agaricomycetes</taxon>
        <taxon>Sebacinales</taxon>
        <taxon>Serendipitaceae</taxon>
        <taxon>Serendipita</taxon>
    </lineage>
</organism>
<feature type="region of interest" description="Disordered" evidence="1">
    <location>
        <begin position="1"/>
        <end position="38"/>
    </location>
</feature>
<dbReference type="OrthoDB" id="416585at2759"/>
<feature type="transmembrane region" description="Helical" evidence="2">
    <location>
        <begin position="230"/>
        <end position="247"/>
    </location>
</feature>
<name>A0A0C2WRQ4_SERVB</name>
<gene>
    <name evidence="3" type="ORF">M408DRAFT_30509</name>
</gene>
<protein>
    <recommendedName>
        <fullName evidence="5">Ion transport domain-containing protein</fullName>
    </recommendedName>
</protein>
<keyword evidence="2" id="KW-0812">Transmembrane</keyword>
<reference evidence="4" key="2">
    <citation type="submission" date="2015-01" db="EMBL/GenBank/DDBJ databases">
        <title>Evolutionary Origins and Diversification of the Mycorrhizal Mutualists.</title>
        <authorList>
            <consortium name="DOE Joint Genome Institute"/>
            <consortium name="Mycorrhizal Genomics Consortium"/>
            <person name="Kohler A."/>
            <person name="Kuo A."/>
            <person name="Nagy L.G."/>
            <person name="Floudas D."/>
            <person name="Copeland A."/>
            <person name="Barry K.W."/>
            <person name="Cichocki N."/>
            <person name="Veneault-Fourrey C."/>
            <person name="LaButti K."/>
            <person name="Lindquist E.A."/>
            <person name="Lipzen A."/>
            <person name="Lundell T."/>
            <person name="Morin E."/>
            <person name="Murat C."/>
            <person name="Riley R."/>
            <person name="Ohm R."/>
            <person name="Sun H."/>
            <person name="Tunlid A."/>
            <person name="Henrissat B."/>
            <person name="Grigoriev I.V."/>
            <person name="Hibbett D.S."/>
            <person name="Martin F."/>
        </authorList>
    </citation>
    <scope>NUCLEOTIDE SEQUENCE [LARGE SCALE GENOMIC DNA]</scope>
    <source>
        <strain evidence="4">MAFF 305830</strain>
    </source>
</reference>
<keyword evidence="2" id="KW-0472">Membrane</keyword>
<keyword evidence="2" id="KW-1133">Transmembrane helix</keyword>
<feature type="transmembrane region" description="Helical" evidence="2">
    <location>
        <begin position="189"/>
        <end position="210"/>
    </location>
</feature>
<dbReference type="STRING" id="933852.A0A0C2WRQ4"/>
<feature type="region of interest" description="Disordered" evidence="1">
    <location>
        <begin position="279"/>
        <end position="299"/>
    </location>
</feature>
<dbReference type="EMBL" id="KN824454">
    <property type="protein sequence ID" value="KIM20257.1"/>
    <property type="molecule type" value="Genomic_DNA"/>
</dbReference>
<evidence type="ECO:0000256" key="2">
    <source>
        <dbReference type="SAM" id="Phobius"/>
    </source>
</evidence>
<evidence type="ECO:0000313" key="4">
    <source>
        <dbReference type="Proteomes" id="UP000054097"/>
    </source>
</evidence>
<evidence type="ECO:0000313" key="3">
    <source>
        <dbReference type="EMBL" id="KIM20257.1"/>
    </source>
</evidence>
<accession>A0A0C2WRQ4</accession>
<dbReference type="Proteomes" id="UP000054097">
    <property type="component" value="Unassembled WGS sequence"/>
</dbReference>
<dbReference type="HOGENOM" id="CLU_931159_0_0_1"/>
<evidence type="ECO:0008006" key="5">
    <source>
        <dbReference type="Google" id="ProtNLM"/>
    </source>
</evidence>
<proteinExistence type="predicted"/>
<keyword evidence="4" id="KW-1185">Reference proteome</keyword>
<evidence type="ECO:0000256" key="1">
    <source>
        <dbReference type="SAM" id="MobiDB-lite"/>
    </source>
</evidence>
<dbReference type="AlphaFoldDB" id="A0A0C2WRQ4"/>
<reference evidence="3 4" key="1">
    <citation type="submission" date="2014-04" db="EMBL/GenBank/DDBJ databases">
        <authorList>
            <consortium name="DOE Joint Genome Institute"/>
            <person name="Kuo A."/>
            <person name="Zuccaro A."/>
            <person name="Kohler A."/>
            <person name="Nagy L.G."/>
            <person name="Floudas D."/>
            <person name="Copeland A."/>
            <person name="Barry K.W."/>
            <person name="Cichocki N."/>
            <person name="Veneault-Fourrey C."/>
            <person name="LaButti K."/>
            <person name="Lindquist E.A."/>
            <person name="Lipzen A."/>
            <person name="Lundell T."/>
            <person name="Morin E."/>
            <person name="Murat C."/>
            <person name="Sun H."/>
            <person name="Tunlid A."/>
            <person name="Henrissat B."/>
            <person name="Grigoriev I.V."/>
            <person name="Hibbett D.S."/>
            <person name="Martin F."/>
            <person name="Nordberg H.P."/>
            <person name="Cantor M.N."/>
            <person name="Hua S.X."/>
        </authorList>
    </citation>
    <scope>NUCLEOTIDE SEQUENCE [LARGE SCALE GENOMIC DNA]</scope>
    <source>
        <strain evidence="3 4">MAFF 305830</strain>
    </source>
</reference>